<sequence length="492" mass="52680">MEYGFSPYLVQFTLQIHTDLITSHIAFGLPLRSIHSATPLKETNELQGTNCSRHADAHVPRPTREFGGSRAAPLSFQSPPSNSASRSGSTTTNKARQQRSSTTAQHYRKGMKEALSKSKYTVMSFTMAPSPLFDNTPSSRRSTIAAIATSKPHLTSIECTTSSSSRSSTKTSALPSSRHAFDPWNSSSLGHQSGANRLASSTSWRQSRQLKLGAQFRRGLSGGERVADTVGGGSEGFGKDERKANGGWERGTRGLRQGGQRSLGEVWGVAKAGIGKKKDVTIQIEDQNIVVKTRHEKAIGTTECENTSIKSKDENIPIKPEASNPPSETSSPPPTSVSSTRTPSIPLPPERTHLQPEPDNPKQIFTSLTFYLNGSFAPHISDHKLRHLLASHGASISLSLSRKSVTHVILGTANTGRNSGCGGGLAGGKIQKEISMVRGRGAKFVGVEWVLECVKKGKRVPEAGFATMQPGAPKGQASVYGMFKPKPSSGKG</sequence>
<feature type="compositionally biased region" description="Basic and acidic residues" evidence="1">
    <location>
        <begin position="350"/>
        <end position="360"/>
    </location>
</feature>
<dbReference type="SUPFAM" id="SSF52113">
    <property type="entry name" value="BRCT domain"/>
    <property type="match status" value="1"/>
</dbReference>
<dbReference type="InterPro" id="IPR036420">
    <property type="entry name" value="BRCT_dom_sf"/>
</dbReference>
<evidence type="ECO:0000313" key="4">
    <source>
        <dbReference type="Proteomes" id="UP000799536"/>
    </source>
</evidence>
<dbReference type="PROSITE" id="PS50172">
    <property type="entry name" value="BRCT"/>
    <property type="match status" value="1"/>
</dbReference>
<protein>
    <recommendedName>
        <fullName evidence="2">BRCT domain-containing protein</fullName>
    </recommendedName>
</protein>
<dbReference type="OrthoDB" id="427711at2759"/>
<proteinExistence type="predicted"/>
<feature type="compositionally biased region" description="Low complexity" evidence="1">
    <location>
        <begin position="320"/>
        <end position="344"/>
    </location>
</feature>
<gene>
    <name evidence="3" type="ORF">GQ43DRAFT_462985</name>
</gene>
<name>A0A9P4JR12_9PLEO</name>
<feature type="region of interest" description="Disordered" evidence="1">
    <location>
        <begin position="154"/>
        <end position="204"/>
    </location>
</feature>
<feature type="region of interest" description="Disordered" evidence="1">
    <location>
        <begin position="301"/>
        <end position="360"/>
    </location>
</feature>
<feature type="compositionally biased region" description="Polar residues" evidence="1">
    <location>
        <begin position="90"/>
        <end position="105"/>
    </location>
</feature>
<accession>A0A9P4JR12</accession>
<dbReference type="Proteomes" id="UP000799536">
    <property type="component" value="Unassembled WGS sequence"/>
</dbReference>
<dbReference type="Gene3D" id="3.40.50.10190">
    <property type="entry name" value="BRCT domain"/>
    <property type="match status" value="1"/>
</dbReference>
<reference evidence="3" key="1">
    <citation type="journal article" date="2020" name="Stud. Mycol.">
        <title>101 Dothideomycetes genomes: a test case for predicting lifestyles and emergence of pathogens.</title>
        <authorList>
            <person name="Haridas S."/>
            <person name="Albert R."/>
            <person name="Binder M."/>
            <person name="Bloem J."/>
            <person name="Labutti K."/>
            <person name="Salamov A."/>
            <person name="Andreopoulos B."/>
            <person name="Baker S."/>
            <person name="Barry K."/>
            <person name="Bills G."/>
            <person name="Bluhm B."/>
            <person name="Cannon C."/>
            <person name="Castanera R."/>
            <person name="Culley D."/>
            <person name="Daum C."/>
            <person name="Ezra D."/>
            <person name="Gonzalez J."/>
            <person name="Henrissat B."/>
            <person name="Kuo A."/>
            <person name="Liang C."/>
            <person name="Lipzen A."/>
            <person name="Lutzoni F."/>
            <person name="Magnuson J."/>
            <person name="Mondo S."/>
            <person name="Nolan M."/>
            <person name="Ohm R."/>
            <person name="Pangilinan J."/>
            <person name="Park H.-J."/>
            <person name="Ramirez L."/>
            <person name="Alfaro M."/>
            <person name="Sun H."/>
            <person name="Tritt A."/>
            <person name="Yoshinaga Y."/>
            <person name="Zwiers L.-H."/>
            <person name="Turgeon B."/>
            <person name="Goodwin S."/>
            <person name="Spatafora J."/>
            <person name="Crous P."/>
            <person name="Grigoriev I."/>
        </authorList>
    </citation>
    <scope>NUCLEOTIDE SEQUENCE</scope>
    <source>
        <strain evidence="3">ATCC 74209</strain>
    </source>
</reference>
<dbReference type="SMART" id="SM00292">
    <property type="entry name" value="BRCT"/>
    <property type="match status" value="1"/>
</dbReference>
<feature type="region of interest" description="Disordered" evidence="1">
    <location>
        <begin position="466"/>
        <end position="492"/>
    </location>
</feature>
<feature type="compositionally biased region" description="Basic and acidic residues" evidence="1">
    <location>
        <begin position="53"/>
        <end position="64"/>
    </location>
</feature>
<dbReference type="EMBL" id="ML993966">
    <property type="protein sequence ID" value="KAF2201664.1"/>
    <property type="molecule type" value="Genomic_DNA"/>
</dbReference>
<keyword evidence="4" id="KW-1185">Reference proteome</keyword>
<comment type="caution">
    <text evidence="3">The sequence shown here is derived from an EMBL/GenBank/DDBJ whole genome shotgun (WGS) entry which is preliminary data.</text>
</comment>
<feature type="compositionally biased region" description="Polar residues" evidence="1">
    <location>
        <begin position="184"/>
        <end position="204"/>
    </location>
</feature>
<evidence type="ECO:0000259" key="2">
    <source>
        <dbReference type="PROSITE" id="PS50172"/>
    </source>
</evidence>
<dbReference type="InterPro" id="IPR001357">
    <property type="entry name" value="BRCT_dom"/>
</dbReference>
<feature type="compositionally biased region" description="Low complexity" evidence="1">
    <location>
        <begin position="155"/>
        <end position="177"/>
    </location>
</feature>
<feature type="compositionally biased region" description="Low complexity" evidence="1">
    <location>
        <begin position="75"/>
        <end position="89"/>
    </location>
</feature>
<organism evidence="3 4">
    <name type="scientific">Delitschia confertaspora ATCC 74209</name>
    <dbReference type="NCBI Taxonomy" id="1513339"/>
    <lineage>
        <taxon>Eukaryota</taxon>
        <taxon>Fungi</taxon>
        <taxon>Dikarya</taxon>
        <taxon>Ascomycota</taxon>
        <taxon>Pezizomycotina</taxon>
        <taxon>Dothideomycetes</taxon>
        <taxon>Pleosporomycetidae</taxon>
        <taxon>Pleosporales</taxon>
        <taxon>Delitschiaceae</taxon>
        <taxon>Delitschia</taxon>
    </lineage>
</organism>
<dbReference type="AlphaFoldDB" id="A0A9P4JR12"/>
<feature type="region of interest" description="Disordered" evidence="1">
    <location>
        <begin position="45"/>
        <end position="112"/>
    </location>
</feature>
<evidence type="ECO:0000313" key="3">
    <source>
        <dbReference type="EMBL" id="KAF2201664.1"/>
    </source>
</evidence>
<evidence type="ECO:0000256" key="1">
    <source>
        <dbReference type="SAM" id="MobiDB-lite"/>
    </source>
</evidence>
<feature type="region of interest" description="Disordered" evidence="1">
    <location>
        <begin position="221"/>
        <end position="260"/>
    </location>
</feature>
<feature type="domain" description="BRCT" evidence="2">
    <location>
        <begin position="360"/>
        <end position="467"/>
    </location>
</feature>
<dbReference type="Pfam" id="PF16589">
    <property type="entry name" value="BRCT_2"/>
    <property type="match status" value="1"/>
</dbReference>